<protein>
    <recommendedName>
        <fullName evidence="6 12">Dihydropteroate synthase</fullName>
        <shortName evidence="12">DHPS</shortName>
        <ecNumber evidence="5 12">2.5.1.15</ecNumber>
    </recommendedName>
    <alternativeName>
        <fullName evidence="11 12">Dihydropteroate pyrophosphorylase</fullName>
    </alternativeName>
</protein>
<dbReference type="InterPro" id="IPR011005">
    <property type="entry name" value="Dihydropteroate_synth-like_sf"/>
</dbReference>
<evidence type="ECO:0000256" key="11">
    <source>
        <dbReference type="ARBA" id="ARBA00030193"/>
    </source>
</evidence>
<evidence type="ECO:0000259" key="13">
    <source>
        <dbReference type="PROSITE" id="PS50972"/>
    </source>
</evidence>
<dbReference type="EMBL" id="MGDI01000022">
    <property type="protein sequence ID" value="OGL53734.1"/>
    <property type="molecule type" value="Genomic_DNA"/>
</dbReference>
<evidence type="ECO:0000256" key="10">
    <source>
        <dbReference type="ARBA" id="ARBA00022909"/>
    </source>
</evidence>
<comment type="similarity">
    <text evidence="4 12">Belongs to the DHPS family.</text>
</comment>
<evidence type="ECO:0000256" key="8">
    <source>
        <dbReference type="ARBA" id="ARBA00022723"/>
    </source>
</evidence>
<dbReference type="EC" id="2.5.1.15" evidence="5 12"/>
<evidence type="ECO:0000256" key="7">
    <source>
        <dbReference type="ARBA" id="ARBA00022679"/>
    </source>
</evidence>
<dbReference type="SUPFAM" id="SSF51717">
    <property type="entry name" value="Dihydropteroate synthetase-like"/>
    <property type="match status" value="1"/>
</dbReference>
<comment type="pathway">
    <text evidence="3 12">Cofactor biosynthesis; tetrahydrofolate biosynthesis; 7,8-dihydrofolate from 2-amino-4-hydroxy-6-hydroxymethyl-7,8-dihydropteridine diphosphate and 4-aminobenzoate: step 1/2.</text>
</comment>
<feature type="domain" description="Pterin-binding" evidence="13">
    <location>
        <begin position="18"/>
        <end position="271"/>
    </location>
</feature>
<dbReference type="Proteomes" id="UP000178082">
    <property type="component" value="Unassembled WGS sequence"/>
</dbReference>
<dbReference type="GO" id="GO:0046654">
    <property type="term" value="P:tetrahydrofolate biosynthetic process"/>
    <property type="evidence" value="ECO:0007669"/>
    <property type="project" value="UniProtKB-UniPathway"/>
</dbReference>
<dbReference type="PROSITE" id="PS00793">
    <property type="entry name" value="DHPS_2"/>
    <property type="match status" value="1"/>
</dbReference>
<evidence type="ECO:0000313" key="15">
    <source>
        <dbReference type="Proteomes" id="UP000178082"/>
    </source>
</evidence>
<name>A0A1F7SKI3_9BACT</name>
<accession>A0A1F7SKI3</accession>
<evidence type="ECO:0000256" key="12">
    <source>
        <dbReference type="RuleBase" id="RU361205"/>
    </source>
</evidence>
<dbReference type="GO" id="GO:0004156">
    <property type="term" value="F:dihydropteroate synthase activity"/>
    <property type="evidence" value="ECO:0007669"/>
    <property type="project" value="UniProtKB-EC"/>
</dbReference>
<dbReference type="Gene3D" id="3.20.20.20">
    <property type="entry name" value="Dihydropteroate synthase-like"/>
    <property type="match status" value="1"/>
</dbReference>
<evidence type="ECO:0000256" key="5">
    <source>
        <dbReference type="ARBA" id="ARBA00012458"/>
    </source>
</evidence>
<dbReference type="GO" id="GO:0005829">
    <property type="term" value="C:cytosol"/>
    <property type="evidence" value="ECO:0007669"/>
    <property type="project" value="TreeGrafter"/>
</dbReference>
<dbReference type="GO" id="GO:0046872">
    <property type="term" value="F:metal ion binding"/>
    <property type="evidence" value="ECO:0007669"/>
    <property type="project" value="UniProtKB-KW"/>
</dbReference>
<evidence type="ECO:0000256" key="1">
    <source>
        <dbReference type="ARBA" id="ARBA00000012"/>
    </source>
</evidence>
<evidence type="ECO:0000256" key="4">
    <source>
        <dbReference type="ARBA" id="ARBA00009503"/>
    </source>
</evidence>
<keyword evidence="10 12" id="KW-0289">Folate biosynthesis</keyword>
<comment type="catalytic activity">
    <reaction evidence="1">
        <text>(7,8-dihydropterin-6-yl)methyl diphosphate + 4-aminobenzoate = 7,8-dihydropteroate + diphosphate</text>
        <dbReference type="Rhea" id="RHEA:19949"/>
        <dbReference type="ChEBI" id="CHEBI:17836"/>
        <dbReference type="ChEBI" id="CHEBI:17839"/>
        <dbReference type="ChEBI" id="CHEBI:33019"/>
        <dbReference type="ChEBI" id="CHEBI:72950"/>
        <dbReference type="EC" id="2.5.1.15"/>
    </reaction>
</comment>
<evidence type="ECO:0000256" key="2">
    <source>
        <dbReference type="ARBA" id="ARBA00001946"/>
    </source>
</evidence>
<dbReference type="PROSITE" id="PS50972">
    <property type="entry name" value="PTERIN_BINDING"/>
    <property type="match status" value="1"/>
</dbReference>
<dbReference type="InterPro" id="IPR000489">
    <property type="entry name" value="Pterin-binding_dom"/>
</dbReference>
<dbReference type="Pfam" id="PF00809">
    <property type="entry name" value="Pterin_bind"/>
    <property type="match status" value="1"/>
</dbReference>
<dbReference type="InterPro" id="IPR045031">
    <property type="entry name" value="DHP_synth-like"/>
</dbReference>
<dbReference type="PROSITE" id="PS00792">
    <property type="entry name" value="DHPS_1"/>
    <property type="match status" value="1"/>
</dbReference>
<comment type="cofactor">
    <cofactor evidence="2 12">
        <name>Mg(2+)</name>
        <dbReference type="ChEBI" id="CHEBI:18420"/>
    </cofactor>
</comment>
<gene>
    <name evidence="14" type="ORF">A3G31_03240</name>
</gene>
<dbReference type="GO" id="GO:0046656">
    <property type="term" value="P:folic acid biosynthetic process"/>
    <property type="evidence" value="ECO:0007669"/>
    <property type="project" value="UniProtKB-KW"/>
</dbReference>
<dbReference type="UniPathway" id="UPA00077">
    <property type="reaction ID" value="UER00156"/>
</dbReference>
<comment type="function">
    <text evidence="12">Catalyzes the condensation of para-aminobenzoate (pABA) with 6-hydroxymethyl-7,8-dihydropterin diphosphate (DHPt-PP) to form 7,8-dihydropteroate (H2Pte), the immediate precursor of folate derivatives.</text>
</comment>
<organism evidence="14 15">
    <name type="scientific">Candidatus Schekmanbacteria bacterium RIFCSPLOWO2_12_FULL_38_15</name>
    <dbReference type="NCBI Taxonomy" id="1817883"/>
    <lineage>
        <taxon>Bacteria</taxon>
        <taxon>Candidatus Schekmaniibacteriota</taxon>
    </lineage>
</organism>
<evidence type="ECO:0000256" key="6">
    <source>
        <dbReference type="ARBA" id="ARBA00016919"/>
    </source>
</evidence>
<dbReference type="NCBIfam" id="TIGR01496">
    <property type="entry name" value="DHPS"/>
    <property type="match status" value="1"/>
</dbReference>
<dbReference type="PANTHER" id="PTHR20941:SF1">
    <property type="entry name" value="FOLIC ACID SYNTHESIS PROTEIN FOL1"/>
    <property type="match status" value="1"/>
</dbReference>
<evidence type="ECO:0000256" key="3">
    <source>
        <dbReference type="ARBA" id="ARBA00004763"/>
    </source>
</evidence>
<keyword evidence="8 12" id="KW-0479">Metal-binding</keyword>
<dbReference type="PANTHER" id="PTHR20941">
    <property type="entry name" value="FOLATE SYNTHESIS PROTEINS"/>
    <property type="match status" value="1"/>
</dbReference>
<dbReference type="STRING" id="1817883.A3G31_03240"/>
<keyword evidence="7 12" id="KW-0808">Transferase</keyword>
<keyword evidence="9 12" id="KW-0460">Magnesium</keyword>
<sequence>MGRSLLIGDKVFDLGKRTLIMGILNVTPDSFYDGGKYMNSDIALKHAHDMVKNGADIIDVGGESTRPGSRRIPAKEELSRVIPIIKKLRKEINVPISIDTYKSEVARAALDSGADIVNDISGLKFDGSISEVAGEFNCALVLSHIRGTPEDMQKNISYNNLISEIKDSLRNSIIKAESSGVNRNKIIIDPGIGFGKGVRGNLLILKKLTEFKDLGKPLMIGTSRKSFIGSLLSAEKGERLEGTLATVCAAVLNGADIVRVHDVKEISMAVKIIDAIRNI</sequence>
<dbReference type="CDD" id="cd00739">
    <property type="entry name" value="DHPS"/>
    <property type="match status" value="1"/>
</dbReference>
<dbReference type="InterPro" id="IPR006390">
    <property type="entry name" value="DHP_synth_dom"/>
</dbReference>
<dbReference type="FunFam" id="3.20.20.20:FF:000006">
    <property type="entry name" value="Dihydropteroate synthase"/>
    <property type="match status" value="1"/>
</dbReference>
<dbReference type="AlphaFoldDB" id="A0A1F7SKI3"/>
<evidence type="ECO:0000313" key="14">
    <source>
        <dbReference type="EMBL" id="OGL53734.1"/>
    </source>
</evidence>
<reference evidence="14 15" key="1">
    <citation type="journal article" date="2016" name="Nat. Commun.">
        <title>Thousands of microbial genomes shed light on interconnected biogeochemical processes in an aquifer system.</title>
        <authorList>
            <person name="Anantharaman K."/>
            <person name="Brown C.T."/>
            <person name="Hug L.A."/>
            <person name="Sharon I."/>
            <person name="Castelle C.J."/>
            <person name="Probst A.J."/>
            <person name="Thomas B.C."/>
            <person name="Singh A."/>
            <person name="Wilkins M.J."/>
            <person name="Karaoz U."/>
            <person name="Brodie E.L."/>
            <person name="Williams K.H."/>
            <person name="Hubbard S.S."/>
            <person name="Banfield J.F."/>
        </authorList>
    </citation>
    <scope>NUCLEOTIDE SEQUENCE [LARGE SCALE GENOMIC DNA]</scope>
</reference>
<comment type="caution">
    <text evidence="14">The sequence shown here is derived from an EMBL/GenBank/DDBJ whole genome shotgun (WGS) entry which is preliminary data.</text>
</comment>
<evidence type="ECO:0000256" key="9">
    <source>
        <dbReference type="ARBA" id="ARBA00022842"/>
    </source>
</evidence>
<proteinExistence type="inferred from homology"/>